<dbReference type="InterPro" id="IPR008168">
    <property type="entry name" value="Cyt_C_IC"/>
</dbReference>
<dbReference type="Pfam" id="PF00034">
    <property type="entry name" value="Cytochrom_C"/>
    <property type="match status" value="1"/>
</dbReference>
<feature type="binding site" description="covalent" evidence="11">
    <location>
        <position position="212"/>
    </location>
    <ligand>
        <name>heme c</name>
        <dbReference type="ChEBI" id="CHEBI:61717"/>
        <label>2</label>
    </ligand>
</feature>
<comment type="cofactor">
    <cofactor evidence="11">
        <name>heme c</name>
        <dbReference type="ChEBI" id="CHEBI:61717"/>
    </cofactor>
    <text evidence="11">Binds 3 heme c groups covalently per subunit.</text>
</comment>
<evidence type="ECO:0000256" key="9">
    <source>
        <dbReference type="ARBA" id="ARBA00023004"/>
    </source>
</evidence>
<evidence type="ECO:0000313" key="15">
    <source>
        <dbReference type="EMBL" id="ODC04815.1"/>
    </source>
</evidence>
<dbReference type="PANTHER" id="PTHR35008">
    <property type="entry name" value="BLL4482 PROTEIN-RELATED"/>
    <property type="match status" value="1"/>
</dbReference>
<comment type="caution">
    <text evidence="15">The sequence shown here is derived from an EMBL/GenBank/DDBJ whole genome shotgun (WGS) entry which is preliminary data.</text>
</comment>
<dbReference type="PROSITE" id="PS51007">
    <property type="entry name" value="CYTC"/>
    <property type="match status" value="3"/>
</dbReference>
<evidence type="ECO:0000259" key="14">
    <source>
        <dbReference type="PROSITE" id="PS51007"/>
    </source>
</evidence>
<organism evidence="15 16">
    <name type="scientific">Terasakiispira papahanaumokuakeensis</name>
    <dbReference type="NCBI Taxonomy" id="197479"/>
    <lineage>
        <taxon>Bacteria</taxon>
        <taxon>Pseudomonadati</taxon>
        <taxon>Pseudomonadota</taxon>
        <taxon>Gammaproteobacteria</taxon>
        <taxon>Oceanospirillales</taxon>
        <taxon>Terasakiispira</taxon>
    </lineage>
</organism>
<dbReference type="PRINTS" id="PR00605">
    <property type="entry name" value="CYTCHROMECIC"/>
</dbReference>
<dbReference type="GO" id="GO:0009055">
    <property type="term" value="F:electron transfer activity"/>
    <property type="evidence" value="ECO:0007669"/>
    <property type="project" value="InterPro"/>
</dbReference>
<evidence type="ECO:0000256" key="6">
    <source>
        <dbReference type="ARBA" id="ARBA00022729"/>
    </source>
</evidence>
<evidence type="ECO:0000256" key="2">
    <source>
        <dbReference type="ARBA" id="ARBA00022448"/>
    </source>
</evidence>
<evidence type="ECO:0000256" key="7">
    <source>
        <dbReference type="ARBA" id="ARBA00022737"/>
    </source>
</evidence>
<evidence type="ECO:0000256" key="3">
    <source>
        <dbReference type="ARBA" id="ARBA00022475"/>
    </source>
</evidence>
<dbReference type="Proteomes" id="UP000094291">
    <property type="component" value="Unassembled WGS sequence"/>
</dbReference>
<reference evidence="15 16" key="1">
    <citation type="submission" date="2016-08" db="EMBL/GenBank/DDBJ databases">
        <authorList>
            <person name="Seilhamer J.J."/>
        </authorList>
    </citation>
    <scope>NUCLEOTIDE SEQUENCE [LARGE SCALE GENOMIC DNA]</scope>
    <source>
        <strain evidence="15 16">PH27A</strain>
    </source>
</reference>
<feature type="domain" description="Cytochrome c" evidence="14">
    <location>
        <begin position="53"/>
        <end position="154"/>
    </location>
</feature>
<feature type="binding site" description="axial binding residue" evidence="12">
    <location>
        <position position="334"/>
    </location>
    <ligand>
        <name>heme c</name>
        <dbReference type="ChEBI" id="CHEBI:61717"/>
        <label>3</label>
    </ligand>
    <ligandPart>
        <name>Fe</name>
        <dbReference type="ChEBI" id="CHEBI:18248"/>
    </ligandPart>
</feature>
<feature type="binding site" description="covalent" evidence="11">
    <location>
        <position position="333"/>
    </location>
    <ligand>
        <name>heme c</name>
        <dbReference type="ChEBI" id="CHEBI:61717"/>
        <label>3</label>
    </ligand>
</feature>
<dbReference type="GO" id="GO:0020037">
    <property type="term" value="F:heme binding"/>
    <property type="evidence" value="ECO:0007669"/>
    <property type="project" value="InterPro"/>
</dbReference>
<dbReference type="Gene3D" id="1.10.760.10">
    <property type="entry name" value="Cytochrome c-like domain"/>
    <property type="match status" value="2"/>
</dbReference>
<keyword evidence="6" id="KW-0732">Signal</keyword>
<comment type="subcellular location">
    <subcellularLocation>
        <location evidence="1">Cell membrane</location>
    </subcellularLocation>
</comment>
<keyword evidence="8" id="KW-0249">Electron transport</keyword>
<dbReference type="Pfam" id="PF13442">
    <property type="entry name" value="Cytochrome_CBB3"/>
    <property type="match status" value="1"/>
</dbReference>
<evidence type="ECO:0000256" key="8">
    <source>
        <dbReference type="ARBA" id="ARBA00022982"/>
    </source>
</evidence>
<feature type="domain" description="Cytochrome c" evidence="14">
    <location>
        <begin position="317"/>
        <end position="406"/>
    </location>
</feature>
<evidence type="ECO:0000256" key="10">
    <source>
        <dbReference type="ARBA" id="ARBA00023136"/>
    </source>
</evidence>
<feature type="binding site" description="covalent" evidence="11">
    <location>
        <position position="70"/>
    </location>
    <ligand>
        <name>heme c</name>
        <dbReference type="ChEBI" id="CHEBI:61717"/>
        <label>1</label>
    </ligand>
</feature>
<feature type="binding site" description="axial binding residue" evidence="12">
    <location>
        <position position="213"/>
    </location>
    <ligand>
        <name>heme c</name>
        <dbReference type="ChEBI" id="CHEBI:61717"/>
        <label>2</label>
    </ligand>
    <ligandPart>
        <name>Fe</name>
        <dbReference type="ChEBI" id="CHEBI:18248"/>
    </ligandPart>
</feature>
<dbReference type="PANTHER" id="PTHR35008:SF8">
    <property type="entry name" value="ALCOHOL DEHYDROGENASE CYTOCHROME C SUBUNIT"/>
    <property type="match status" value="1"/>
</dbReference>
<keyword evidence="10 13" id="KW-0472">Membrane</keyword>
<dbReference type="GO" id="GO:0005886">
    <property type="term" value="C:plasma membrane"/>
    <property type="evidence" value="ECO:0007669"/>
    <property type="project" value="UniProtKB-SubCell"/>
</dbReference>
<feature type="domain" description="Cytochrome c" evidence="14">
    <location>
        <begin position="194"/>
        <end position="302"/>
    </location>
</feature>
<evidence type="ECO:0000256" key="5">
    <source>
        <dbReference type="ARBA" id="ARBA00022723"/>
    </source>
</evidence>
<evidence type="ECO:0000313" key="16">
    <source>
        <dbReference type="Proteomes" id="UP000094291"/>
    </source>
</evidence>
<feature type="binding site" description="covalent" evidence="11">
    <location>
        <position position="67"/>
    </location>
    <ligand>
        <name>heme c</name>
        <dbReference type="ChEBI" id="CHEBI:61717"/>
        <label>1</label>
    </ligand>
</feature>
<dbReference type="GO" id="GO:0016614">
    <property type="term" value="F:oxidoreductase activity, acting on CH-OH group of donors"/>
    <property type="evidence" value="ECO:0007669"/>
    <property type="project" value="InterPro"/>
</dbReference>
<dbReference type="RefSeq" id="WP_068999799.1">
    <property type="nucleotide sequence ID" value="NZ_MDTQ01000001.1"/>
</dbReference>
<keyword evidence="2" id="KW-0813">Transport</keyword>
<keyword evidence="13" id="KW-0812">Transmembrane</keyword>
<protein>
    <submittedName>
        <fullName evidence="15">Alcohol dehydrogenase</fullName>
    </submittedName>
</protein>
<keyword evidence="13" id="KW-1133">Transmembrane helix</keyword>
<gene>
    <name evidence="15" type="ORF">BFW38_16045</name>
</gene>
<feature type="transmembrane region" description="Helical" evidence="13">
    <location>
        <begin position="7"/>
        <end position="26"/>
    </location>
</feature>
<keyword evidence="7" id="KW-0677">Repeat</keyword>
<dbReference type="PIRSF" id="PIRSF000018">
    <property type="entry name" value="Mb_ADH_cyt_c"/>
    <property type="match status" value="1"/>
</dbReference>
<keyword evidence="5 12" id="KW-0479">Metal-binding</keyword>
<evidence type="ECO:0000256" key="11">
    <source>
        <dbReference type="PIRSR" id="PIRSR000018-50"/>
    </source>
</evidence>
<evidence type="ECO:0000256" key="4">
    <source>
        <dbReference type="ARBA" id="ARBA00022617"/>
    </source>
</evidence>
<dbReference type="InterPro" id="IPR009056">
    <property type="entry name" value="Cyt_c-like_dom"/>
</dbReference>
<dbReference type="EMBL" id="MDTQ01000001">
    <property type="protein sequence ID" value="ODC04815.1"/>
    <property type="molecule type" value="Genomic_DNA"/>
</dbReference>
<keyword evidence="3" id="KW-1003">Cell membrane</keyword>
<dbReference type="InterPro" id="IPR014353">
    <property type="entry name" value="Membr-bd_ADH_cyt_c"/>
</dbReference>
<accession>A0A1E2VDS6</accession>
<sequence length="435" mass="46695">MANYKKISTRILVLGAVVIVAVGFWASRSSNTERNAVADDNVALADFRSTDIEAIQRGEYVMRTADCAACHTQGKNNMAGGYPLATPFGTLVSSNITPDRDTGIGQMTERDFFNAVRNGQGSKGFLYPAMPYTAYANLTDQDMHDLWAYMSTVTPVNHAIDENSAMAFPYNIRLAMLGWNMLFFDNKAFDGDADGADRGRYLVDAGGHCSVCHSPRNALGAEKSDHYLQGGQLGSWYAPDITSNPHVGIGDVSVEDLAEYLGTGTNGQATAAGPMAEAVEHSLQYMSEDDLMAIASYLKSVPASKTKAHTALDASLPSMKRGALAYEVNCAACHGVEGEGMGELAPALAGNHALQGEPNNAIRALMVGARAAATHTKLTGAGMPSFAWKMNDQQIKDVLDYVRNSWGNAAQPVTPEQIERIRVGMQARDKMIDGY</sequence>
<keyword evidence="9 12" id="KW-0408">Iron</keyword>
<evidence type="ECO:0000256" key="1">
    <source>
        <dbReference type="ARBA" id="ARBA00004236"/>
    </source>
</evidence>
<feature type="binding site" description="covalent" evidence="11">
    <location>
        <position position="209"/>
    </location>
    <ligand>
        <name>heme c</name>
        <dbReference type="ChEBI" id="CHEBI:61717"/>
        <label>2</label>
    </ligand>
</feature>
<name>A0A1E2VDS6_9GAMM</name>
<evidence type="ECO:0000256" key="12">
    <source>
        <dbReference type="PIRSR" id="PIRSR000018-51"/>
    </source>
</evidence>
<evidence type="ECO:0000256" key="13">
    <source>
        <dbReference type="SAM" id="Phobius"/>
    </source>
</evidence>
<dbReference type="GO" id="GO:0005506">
    <property type="term" value="F:iron ion binding"/>
    <property type="evidence" value="ECO:0007669"/>
    <property type="project" value="InterPro"/>
</dbReference>
<dbReference type="InterPro" id="IPR051459">
    <property type="entry name" value="Cytochrome_c-type_DH"/>
</dbReference>
<dbReference type="InterPro" id="IPR036909">
    <property type="entry name" value="Cyt_c-like_dom_sf"/>
</dbReference>
<dbReference type="SUPFAM" id="SSF46626">
    <property type="entry name" value="Cytochrome c"/>
    <property type="match status" value="3"/>
</dbReference>
<keyword evidence="16" id="KW-1185">Reference proteome</keyword>
<keyword evidence="4 11" id="KW-0349">Heme</keyword>
<proteinExistence type="predicted"/>
<dbReference type="AlphaFoldDB" id="A0A1E2VDS6"/>
<dbReference type="STRING" id="197479.BFW38_16045"/>
<feature type="binding site" description="covalent" evidence="11">
    <location>
        <position position="330"/>
    </location>
    <ligand>
        <name>heme c</name>
        <dbReference type="ChEBI" id="CHEBI:61717"/>
        <label>3</label>
    </ligand>
</feature>
<dbReference type="OrthoDB" id="6073217at2"/>
<feature type="binding site" description="axial binding residue" evidence="12">
    <location>
        <position position="71"/>
    </location>
    <ligand>
        <name>heme c</name>
        <dbReference type="ChEBI" id="CHEBI:61717"/>
        <label>1</label>
    </ligand>
    <ligandPart>
        <name>Fe</name>
        <dbReference type="ChEBI" id="CHEBI:18248"/>
    </ligandPart>
</feature>